<dbReference type="InterPro" id="IPR020471">
    <property type="entry name" value="AKR"/>
</dbReference>
<proteinExistence type="predicted"/>
<organism evidence="2 3">
    <name type="scientific">Pterulicium gracile</name>
    <dbReference type="NCBI Taxonomy" id="1884261"/>
    <lineage>
        <taxon>Eukaryota</taxon>
        <taxon>Fungi</taxon>
        <taxon>Dikarya</taxon>
        <taxon>Basidiomycota</taxon>
        <taxon>Agaricomycotina</taxon>
        <taxon>Agaricomycetes</taxon>
        <taxon>Agaricomycetidae</taxon>
        <taxon>Agaricales</taxon>
        <taxon>Pleurotineae</taxon>
        <taxon>Pterulaceae</taxon>
        <taxon>Pterulicium</taxon>
    </lineage>
</organism>
<dbReference type="InterPro" id="IPR036812">
    <property type="entry name" value="NAD(P)_OxRdtase_dom_sf"/>
</dbReference>
<dbReference type="GO" id="GO:0016491">
    <property type="term" value="F:oxidoreductase activity"/>
    <property type="evidence" value="ECO:0007669"/>
    <property type="project" value="InterPro"/>
</dbReference>
<dbReference type="Gene3D" id="3.20.20.100">
    <property type="entry name" value="NADP-dependent oxidoreductase domain"/>
    <property type="match status" value="1"/>
</dbReference>
<dbReference type="Proteomes" id="UP000305067">
    <property type="component" value="Unassembled WGS sequence"/>
</dbReference>
<sequence>MSSSRRVAPIPHQIIYGTAWKKEDTERLVVQALNAGFRAIDTACQLKHYREDLVGEALESVKDAIPRETVFLQTKFTSIDGQDRKQPLPYNPKDTITAQVNSSFTTSLNNLRTTFLDSYILHSPLQTLSQTLEAWQVLVQLQDEGKIKAIGVSNTYDVGVLHALAKVRMVQVVQNRWYEGNDWDKEVVQYCVENGILYQSFWTLSGSPQLLAHPSLKNLANSAGISQAQALYKFAQLHGVTPLSGTTSTKHMSQDLAVADIDVEAKDEDIAILKSLVIGD</sequence>
<dbReference type="PANTHER" id="PTHR43827">
    <property type="entry name" value="2,5-DIKETO-D-GLUCONIC ACID REDUCTASE"/>
    <property type="match status" value="1"/>
</dbReference>
<dbReference type="PRINTS" id="PR00069">
    <property type="entry name" value="ALDKETRDTASE"/>
</dbReference>
<evidence type="ECO:0000259" key="1">
    <source>
        <dbReference type="Pfam" id="PF00248"/>
    </source>
</evidence>
<evidence type="ECO:0000313" key="3">
    <source>
        <dbReference type="Proteomes" id="UP000305067"/>
    </source>
</evidence>
<dbReference type="SUPFAM" id="SSF51430">
    <property type="entry name" value="NAD(P)-linked oxidoreductase"/>
    <property type="match status" value="1"/>
</dbReference>
<feature type="domain" description="NADP-dependent oxidoreductase" evidence="1">
    <location>
        <begin position="19"/>
        <end position="276"/>
    </location>
</feature>
<dbReference type="InterPro" id="IPR023210">
    <property type="entry name" value="NADP_OxRdtase_dom"/>
</dbReference>
<keyword evidence="3" id="KW-1185">Reference proteome</keyword>
<dbReference type="AlphaFoldDB" id="A0A5C3QW28"/>
<gene>
    <name evidence="2" type="ORF">BDV98DRAFT_543587</name>
</gene>
<dbReference type="OrthoDB" id="5357513at2759"/>
<dbReference type="EMBL" id="ML178818">
    <property type="protein sequence ID" value="TFL04569.1"/>
    <property type="molecule type" value="Genomic_DNA"/>
</dbReference>
<name>A0A5C3QW28_9AGAR</name>
<dbReference type="CDD" id="cd19071">
    <property type="entry name" value="AKR_AKR1-5-like"/>
    <property type="match status" value="1"/>
</dbReference>
<reference evidence="2 3" key="1">
    <citation type="journal article" date="2019" name="Nat. Ecol. Evol.">
        <title>Megaphylogeny resolves global patterns of mushroom evolution.</title>
        <authorList>
            <person name="Varga T."/>
            <person name="Krizsan K."/>
            <person name="Foldi C."/>
            <person name="Dima B."/>
            <person name="Sanchez-Garcia M."/>
            <person name="Sanchez-Ramirez S."/>
            <person name="Szollosi G.J."/>
            <person name="Szarkandi J.G."/>
            <person name="Papp V."/>
            <person name="Albert L."/>
            <person name="Andreopoulos W."/>
            <person name="Angelini C."/>
            <person name="Antonin V."/>
            <person name="Barry K.W."/>
            <person name="Bougher N.L."/>
            <person name="Buchanan P."/>
            <person name="Buyck B."/>
            <person name="Bense V."/>
            <person name="Catcheside P."/>
            <person name="Chovatia M."/>
            <person name="Cooper J."/>
            <person name="Damon W."/>
            <person name="Desjardin D."/>
            <person name="Finy P."/>
            <person name="Geml J."/>
            <person name="Haridas S."/>
            <person name="Hughes K."/>
            <person name="Justo A."/>
            <person name="Karasinski D."/>
            <person name="Kautmanova I."/>
            <person name="Kiss B."/>
            <person name="Kocsube S."/>
            <person name="Kotiranta H."/>
            <person name="LaButti K.M."/>
            <person name="Lechner B.E."/>
            <person name="Liimatainen K."/>
            <person name="Lipzen A."/>
            <person name="Lukacs Z."/>
            <person name="Mihaltcheva S."/>
            <person name="Morgado L.N."/>
            <person name="Niskanen T."/>
            <person name="Noordeloos M.E."/>
            <person name="Ohm R.A."/>
            <person name="Ortiz-Santana B."/>
            <person name="Ovrebo C."/>
            <person name="Racz N."/>
            <person name="Riley R."/>
            <person name="Savchenko A."/>
            <person name="Shiryaev A."/>
            <person name="Soop K."/>
            <person name="Spirin V."/>
            <person name="Szebenyi C."/>
            <person name="Tomsovsky M."/>
            <person name="Tulloss R.E."/>
            <person name="Uehling J."/>
            <person name="Grigoriev I.V."/>
            <person name="Vagvolgyi C."/>
            <person name="Papp T."/>
            <person name="Martin F.M."/>
            <person name="Miettinen O."/>
            <person name="Hibbett D.S."/>
            <person name="Nagy L.G."/>
        </authorList>
    </citation>
    <scope>NUCLEOTIDE SEQUENCE [LARGE SCALE GENOMIC DNA]</scope>
    <source>
        <strain evidence="2 3">CBS 309.79</strain>
    </source>
</reference>
<dbReference type="PANTHER" id="PTHR43827:SF8">
    <property type="entry name" value="ALDO_KETO REDUCTASE FAMILY PROTEIN"/>
    <property type="match status" value="1"/>
</dbReference>
<evidence type="ECO:0000313" key="2">
    <source>
        <dbReference type="EMBL" id="TFL04569.1"/>
    </source>
</evidence>
<dbReference type="STRING" id="1884261.A0A5C3QW28"/>
<protein>
    <submittedName>
        <fullName evidence="2">NADP-dependent oxidoreductase domain-containing protein</fullName>
    </submittedName>
</protein>
<accession>A0A5C3QW28</accession>
<dbReference type="Pfam" id="PF00248">
    <property type="entry name" value="Aldo_ket_red"/>
    <property type="match status" value="1"/>
</dbReference>